<dbReference type="InterPro" id="IPR001932">
    <property type="entry name" value="PPM-type_phosphatase-like_dom"/>
</dbReference>
<dbReference type="GO" id="GO:0046872">
    <property type="term" value="F:metal ion binding"/>
    <property type="evidence" value="ECO:0007669"/>
    <property type="project" value="UniProtKB-KW"/>
</dbReference>
<dbReference type="FunFam" id="3.60.40.10:FF:000046">
    <property type="entry name" value="Probable protein phosphatase 2C 9"/>
    <property type="match status" value="1"/>
</dbReference>
<reference evidence="14" key="1">
    <citation type="submission" date="2018-01" db="EMBL/GenBank/DDBJ databases">
        <title>Identification And Characterization Of Core Abscisic Acid (ABA) Signaling Components And Their Gene Expression Profile In Response To Abiotic Stresses In Setaria viridis.</title>
        <authorList>
            <person name="Duarte K.E."/>
            <person name="de Souza W.R."/>
            <person name="Santiago T.R."/>
            <person name="Cotta M.G."/>
            <person name="Sampaio B.L."/>
            <person name="Ribeiro A.P."/>
            <person name="da Cunha B.A."/>
            <person name="Marraccini P.R.R."/>
            <person name="Kobayashi A.K."/>
            <person name="Molinari H.B.C."/>
        </authorList>
    </citation>
    <scope>NUCLEOTIDE SEQUENCE</scope>
    <source>
        <strain evidence="14">A10</strain>
    </source>
</reference>
<dbReference type="Gramene" id="TKW17690">
    <property type="protein sequence ID" value="TKW17690"/>
    <property type="gene ID" value="SEVIR_5G384400v2"/>
</dbReference>
<dbReference type="SMART" id="SM00332">
    <property type="entry name" value="PP2Cc"/>
    <property type="match status" value="1"/>
</dbReference>
<evidence type="ECO:0000313" key="16">
    <source>
        <dbReference type="Proteomes" id="UP000298652"/>
    </source>
</evidence>
<dbReference type="Pfam" id="PF00481">
    <property type="entry name" value="PP2C"/>
    <property type="match status" value="1"/>
</dbReference>
<organism evidence="14">
    <name type="scientific">Setaria viridis</name>
    <name type="common">Green bristlegrass</name>
    <name type="synonym">Setaria italica subsp. viridis</name>
    <dbReference type="NCBI Taxonomy" id="4556"/>
    <lineage>
        <taxon>Eukaryota</taxon>
        <taxon>Viridiplantae</taxon>
        <taxon>Streptophyta</taxon>
        <taxon>Embryophyta</taxon>
        <taxon>Tracheophyta</taxon>
        <taxon>Spermatophyta</taxon>
        <taxon>Magnoliopsida</taxon>
        <taxon>Liliopsida</taxon>
        <taxon>Poales</taxon>
        <taxon>Poaceae</taxon>
        <taxon>PACMAD clade</taxon>
        <taxon>Panicoideae</taxon>
        <taxon>Panicodae</taxon>
        <taxon>Paniceae</taxon>
        <taxon>Cenchrinae</taxon>
        <taxon>Setaria</taxon>
    </lineage>
</organism>
<keyword evidence="16" id="KW-1185">Reference proteome</keyword>
<proteinExistence type="inferred from homology"/>
<evidence type="ECO:0000259" key="13">
    <source>
        <dbReference type="PROSITE" id="PS51746"/>
    </source>
</evidence>
<evidence type="ECO:0000256" key="9">
    <source>
        <dbReference type="ARBA" id="ARBA00023211"/>
    </source>
</evidence>
<evidence type="ECO:0000256" key="4">
    <source>
        <dbReference type="ARBA" id="ARBA00013081"/>
    </source>
</evidence>
<evidence type="ECO:0000256" key="6">
    <source>
        <dbReference type="ARBA" id="ARBA00022801"/>
    </source>
</evidence>
<evidence type="ECO:0000256" key="1">
    <source>
        <dbReference type="ARBA" id="ARBA00001936"/>
    </source>
</evidence>
<gene>
    <name evidence="15" type="ORF">SEVIR_5G384400v2</name>
</gene>
<protein>
    <recommendedName>
        <fullName evidence="4">protein-serine/threonine phosphatase</fullName>
        <ecNumber evidence="4">3.1.3.16</ecNumber>
    </recommendedName>
</protein>
<evidence type="ECO:0000256" key="5">
    <source>
        <dbReference type="ARBA" id="ARBA00022723"/>
    </source>
</evidence>
<feature type="domain" description="PPM-type phosphatase" evidence="13">
    <location>
        <begin position="87"/>
        <end position="397"/>
    </location>
</feature>
<dbReference type="SUPFAM" id="SSF81606">
    <property type="entry name" value="PP2C-like"/>
    <property type="match status" value="1"/>
</dbReference>
<keyword evidence="14" id="KW-0675">Receptor</keyword>
<name>A0A3G2BAP7_SETVI</name>
<comment type="similarity">
    <text evidence="3 12">Belongs to the PP2C family.</text>
</comment>
<keyword evidence="8 12" id="KW-0904">Protein phosphatase</keyword>
<evidence type="ECO:0000256" key="3">
    <source>
        <dbReference type="ARBA" id="ARBA00006702"/>
    </source>
</evidence>
<dbReference type="SMR" id="A0A3G2BAP7"/>
<evidence type="ECO:0000256" key="7">
    <source>
        <dbReference type="ARBA" id="ARBA00022842"/>
    </source>
</evidence>
<keyword evidence="7" id="KW-0460">Magnesium</keyword>
<evidence type="ECO:0000256" key="8">
    <source>
        <dbReference type="ARBA" id="ARBA00022912"/>
    </source>
</evidence>
<keyword evidence="9" id="KW-0464">Manganese</keyword>
<dbReference type="OMA" id="HCESAYE"/>
<dbReference type="InterPro" id="IPR036457">
    <property type="entry name" value="PPM-type-like_dom_sf"/>
</dbReference>
<evidence type="ECO:0000313" key="15">
    <source>
        <dbReference type="EMBL" id="TKW17690.1"/>
    </source>
</evidence>
<dbReference type="InterPro" id="IPR000222">
    <property type="entry name" value="PP2C_BS"/>
</dbReference>
<evidence type="ECO:0000256" key="2">
    <source>
        <dbReference type="ARBA" id="ARBA00001946"/>
    </source>
</evidence>
<evidence type="ECO:0000256" key="12">
    <source>
        <dbReference type="RuleBase" id="RU003465"/>
    </source>
</evidence>
<keyword evidence="6 12" id="KW-0378">Hydrolase</keyword>
<reference evidence="15 16" key="2">
    <citation type="submission" date="2019-03" db="EMBL/GenBank/DDBJ databases">
        <title>WGS assembly of Setaria viridis.</title>
        <authorList>
            <person name="Huang P."/>
            <person name="Jenkins J."/>
            <person name="Grimwood J."/>
            <person name="Barry K."/>
            <person name="Healey A."/>
            <person name="Mamidi S."/>
            <person name="Sreedasyam A."/>
            <person name="Shu S."/>
            <person name="Feldman M."/>
            <person name="Wu J."/>
            <person name="Yu Y."/>
            <person name="Chen C."/>
            <person name="Johnson J."/>
            <person name="Rokhsar D."/>
            <person name="Baxter I."/>
            <person name="Schmutz J."/>
            <person name="Brutnell T."/>
            <person name="Kellogg E."/>
        </authorList>
    </citation>
    <scope>NUCLEOTIDE SEQUENCE [LARGE SCALE GENOMIC DNA]</scope>
    <source>
        <strain evidence="16">cv. A10</strain>
    </source>
</reference>
<dbReference type="Gene3D" id="3.60.40.10">
    <property type="entry name" value="PPM-type phosphatase domain"/>
    <property type="match status" value="1"/>
</dbReference>
<evidence type="ECO:0000256" key="10">
    <source>
        <dbReference type="ARBA" id="ARBA00047761"/>
    </source>
</evidence>
<comment type="cofactor">
    <cofactor evidence="1">
        <name>Mn(2+)</name>
        <dbReference type="ChEBI" id="CHEBI:29035"/>
    </cofactor>
</comment>
<dbReference type="EMBL" id="MG766934">
    <property type="protein sequence ID" value="AYM26709.1"/>
    <property type="molecule type" value="Genomic_DNA"/>
</dbReference>
<dbReference type="CDD" id="cd00143">
    <property type="entry name" value="PP2Cc"/>
    <property type="match status" value="1"/>
</dbReference>
<dbReference type="EMBL" id="CM016556">
    <property type="protein sequence ID" value="TKW17690.1"/>
    <property type="molecule type" value="Genomic_DNA"/>
</dbReference>
<dbReference type="PROSITE" id="PS01032">
    <property type="entry name" value="PPM_1"/>
    <property type="match status" value="1"/>
</dbReference>
<evidence type="ECO:0000313" key="14">
    <source>
        <dbReference type="EMBL" id="AYM26709.1"/>
    </source>
</evidence>
<evidence type="ECO:0000256" key="11">
    <source>
        <dbReference type="ARBA" id="ARBA00048336"/>
    </source>
</evidence>
<keyword evidence="5" id="KW-0479">Metal-binding</keyword>
<sequence length="401" mass="42509">MAEICCEEAKSTPATAVAAAAAAAAAAVASSALERRRRRLEMRRFQAPVADDVRAGKRQRLARTASGSCPEVVSEFERPELPERLPRHGVTSVCGRRREMEDAVSIRPDFLPGATKHHFFGVFDGHGCSHVATLCQDRMHEVVADEHNNAGSGEETAWKGVMERSFARLDEQAASWASSRSGDEPACRCEQQMPSRCDHVGSTAVVAVVNPTHVVVANAGDSRAVLSRAGAPVPLSVDHKPDRPDELARIEAAGGRVIYWDGARVLGVLAMSRAIGDGYLKPFVSSEPEVTVTERTDDDEFLILASDGLWDVVDNVMACGVVRACFRSNGPPAAPAARANGVAPPAGDADAENGSAVVKGVSKVDSDKACSDAAMLLAKLALARRSADNVSVVVVDLRRGI</sequence>
<dbReference type="PROSITE" id="PS51746">
    <property type="entry name" value="PPM_2"/>
    <property type="match status" value="1"/>
</dbReference>
<comment type="catalytic activity">
    <reaction evidence="11">
        <text>O-phospho-L-threonyl-[protein] + H2O = L-threonyl-[protein] + phosphate</text>
        <dbReference type="Rhea" id="RHEA:47004"/>
        <dbReference type="Rhea" id="RHEA-COMP:11060"/>
        <dbReference type="Rhea" id="RHEA-COMP:11605"/>
        <dbReference type="ChEBI" id="CHEBI:15377"/>
        <dbReference type="ChEBI" id="CHEBI:30013"/>
        <dbReference type="ChEBI" id="CHEBI:43474"/>
        <dbReference type="ChEBI" id="CHEBI:61977"/>
        <dbReference type="EC" id="3.1.3.16"/>
    </reaction>
</comment>
<comment type="cofactor">
    <cofactor evidence="2">
        <name>Mg(2+)</name>
        <dbReference type="ChEBI" id="CHEBI:18420"/>
    </cofactor>
</comment>
<dbReference type="GO" id="GO:0004722">
    <property type="term" value="F:protein serine/threonine phosphatase activity"/>
    <property type="evidence" value="ECO:0007669"/>
    <property type="project" value="UniProtKB-EC"/>
</dbReference>
<accession>A0A3G2BAP7</accession>
<dbReference type="EC" id="3.1.3.16" evidence="4"/>
<comment type="catalytic activity">
    <reaction evidence="10">
        <text>O-phospho-L-seryl-[protein] + H2O = L-seryl-[protein] + phosphate</text>
        <dbReference type="Rhea" id="RHEA:20629"/>
        <dbReference type="Rhea" id="RHEA-COMP:9863"/>
        <dbReference type="Rhea" id="RHEA-COMP:11604"/>
        <dbReference type="ChEBI" id="CHEBI:15377"/>
        <dbReference type="ChEBI" id="CHEBI:29999"/>
        <dbReference type="ChEBI" id="CHEBI:43474"/>
        <dbReference type="ChEBI" id="CHEBI:83421"/>
        <dbReference type="EC" id="3.1.3.16"/>
    </reaction>
</comment>
<dbReference type="AlphaFoldDB" id="A0A3G2BAP7"/>
<dbReference type="Proteomes" id="UP000298652">
    <property type="component" value="Chromosome 5"/>
</dbReference>
<dbReference type="InterPro" id="IPR015655">
    <property type="entry name" value="PP2C"/>
</dbReference>
<dbReference type="PANTHER" id="PTHR47992">
    <property type="entry name" value="PROTEIN PHOSPHATASE"/>
    <property type="match status" value="1"/>
</dbReference>